<evidence type="ECO:0000256" key="8">
    <source>
        <dbReference type="SAM" id="MobiDB-lite"/>
    </source>
</evidence>
<accession>A0ABU2I8G2</accession>
<dbReference type="InterPro" id="IPR015882">
    <property type="entry name" value="HEX_bac_N"/>
</dbReference>
<comment type="catalytic activity">
    <reaction evidence="1">
        <text>Hydrolysis of terminal non-reducing N-acetyl-D-hexosamine residues in N-acetyl-beta-D-hexosaminides.</text>
        <dbReference type="EC" id="3.2.1.52"/>
    </reaction>
</comment>
<reference evidence="12 13" key="1">
    <citation type="submission" date="2023-01" db="EMBL/GenBank/DDBJ databases">
        <title>Xanthomonas hawaiianensis sp. nov. isolated from Araceae family in Hawaii.</title>
        <authorList>
            <person name="Chunag S.-C."/>
            <person name="Dobhal S."/>
            <person name="Alvarez A."/>
            <person name="Arif M."/>
        </authorList>
    </citation>
    <scope>NUCLEOTIDE SEQUENCE [LARGE SCALE GENOMIC DNA]</scope>
    <source>
        <strain evidence="12 13">A2111</strain>
    </source>
</reference>
<dbReference type="RefSeq" id="WP_209229612.1">
    <property type="nucleotide sequence ID" value="NZ_JAGHXG010000004.1"/>
</dbReference>
<dbReference type="Pfam" id="PF13290">
    <property type="entry name" value="CHB_HEX_C_1"/>
    <property type="match status" value="1"/>
</dbReference>
<dbReference type="Gene3D" id="3.30.379.10">
    <property type="entry name" value="Chitobiase/beta-hexosaminidase domain 2-like"/>
    <property type="match status" value="1"/>
</dbReference>
<keyword evidence="4" id="KW-0378">Hydrolase</keyword>
<evidence type="ECO:0000256" key="7">
    <source>
        <dbReference type="ARBA" id="ARBA00033000"/>
    </source>
</evidence>
<feature type="domain" description="Glycoside hydrolase family 20 catalytic" evidence="9">
    <location>
        <begin position="212"/>
        <end position="552"/>
    </location>
</feature>
<dbReference type="Proteomes" id="UP001260534">
    <property type="component" value="Unassembled WGS sequence"/>
</dbReference>
<dbReference type="EC" id="3.2.1.52" evidence="3"/>
<name>A0ABU2I8G2_9XANT</name>
<organism evidence="12 13">
    <name type="scientific">Xanthomonas hawaiiensis</name>
    <dbReference type="NCBI Taxonomy" id="3003247"/>
    <lineage>
        <taxon>Bacteria</taxon>
        <taxon>Pseudomonadati</taxon>
        <taxon>Pseudomonadota</taxon>
        <taxon>Gammaproteobacteria</taxon>
        <taxon>Lysobacterales</taxon>
        <taxon>Lysobacteraceae</taxon>
        <taxon>Xanthomonas</taxon>
    </lineage>
</organism>
<proteinExistence type="inferred from homology"/>
<keyword evidence="5" id="KW-0326">Glycosidase</keyword>
<dbReference type="PRINTS" id="PR00738">
    <property type="entry name" value="GLHYDRLASE20"/>
</dbReference>
<comment type="similarity">
    <text evidence="2">Belongs to the glycosyl hydrolase 20 family.</text>
</comment>
<sequence>MTAVGAHPRLPHRPMPATARIAAASRNAWLGLSLLACGSLLGGCDRAPPPAPTPAPAAKPAAAPPPAPKHDDDDDKTPLPLIPAPAKAERDGGTLTIGTGAVLSVPLDDAGAQRVAQQLSQLLSKTRGLSLEVRAETIPADGSIRLQLNPNTEVAQAEGYTLDVDPRTMLIQAREERGLFYGAISAWQLMTPDAGKGEVDVPQVHIRDWPRFGWRGVLLDVARHFHGPDTVKRLLDAMAQHKLNVLHLHLTDDQGWRIEIKRYPKLTEIGAWRTPPGAGSHGLPDRYGGFYTQDQIRDLVAYAAERHITIVPELDMPGHAQAAVAAYPELVGVTRQRPKVSVDWGVNPYLFNTNDKSMTFIRGVLDEVLQLFPSPYIHIGGDEAVKDQWERSPAVRAQMRKLGIKDAHALQGWFNQQLADYLTQHQRRLIGWDEILEGGLPASASVMSWRGVDGAVAAAKQGHDVVLAPAGWMYLDNLQSARNDEPNGRLATLPLQKVYGFDPVPAALSAEESKHVLGVQAALWSEYIPSAWHIDHALFPRLSAVAEAGWSPMAARDWNGFLQRMPAQLDRYRLQGIAYGDGAFAPDIALQGGDNAALESGQATVVLGNQAKFGSFRYTTDGSEPKADSPRYTAPFAVTLPVTVRAATFADDGRLLAAPRSRILDRANLLGRDTQGLASCDGGELGLRVPLLPDLADQDTPVFNIDLFTSCWRYADARLDGIDRIRIDAARLARNYGLAHDQAKVKRYPAHSARGEFEVRLGDCKGKLLARLPLPAGKTLGDQFALEARLPKQSGVHDLCLRSTAPIAGPYYAIGAVHLIDTAAQAPPAAAH</sequence>
<evidence type="ECO:0000259" key="10">
    <source>
        <dbReference type="Pfam" id="PF02838"/>
    </source>
</evidence>
<dbReference type="InterPro" id="IPR029018">
    <property type="entry name" value="Hex-like_dom2"/>
</dbReference>
<feature type="region of interest" description="Disordered" evidence="8">
    <location>
        <begin position="48"/>
        <end position="94"/>
    </location>
</feature>
<feature type="domain" description="GH29D-like beta-sandwich" evidence="11">
    <location>
        <begin position="602"/>
        <end position="653"/>
    </location>
</feature>
<dbReference type="Gene3D" id="3.20.20.80">
    <property type="entry name" value="Glycosidases"/>
    <property type="match status" value="1"/>
</dbReference>
<dbReference type="SUPFAM" id="SSF55545">
    <property type="entry name" value="beta-N-acetylhexosaminidase-like domain"/>
    <property type="match status" value="1"/>
</dbReference>
<comment type="caution">
    <text evidence="12">The sequence shown here is derived from an EMBL/GenBank/DDBJ whole genome shotgun (WGS) entry which is preliminary data.</text>
</comment>
<dbReference type="CDD" id="cd06563">
    <property type="entry name" value="GH20_chitobiase-like"/>
    <property type="match status" value="1"/>
</dbReference>
<keyword evidence="13" id="KW-1185">Reference proteome</keyword>
<gene>
    <name evidence="12" type="ORF">PNQ69_16790</name>
</gene>
<dbReference type="InterPro" id="IPR017853">
    <property type="entry name" value="GH"/>
</dbReference>
<evidence type="ECO:0000256" key="6">
    <source>
        <dbReference type="ARBA" id="ARBA00030512"/>
    </source>
</evidence>
<dbReference type="EMBL" id="JAQMHB010000001">
    <property type="protein sequence ID" value="MDS9994424.1"/>
    <property type="molecule type" value="Genomic_DNA"/>
</dbReference>
<evidence type="ECO:0000313" key="12">
    <source>
        <dbReference type="EMBL" id="MDS9994424.1"/>
    </source>
</evidence>
<evidence type="ECO:0000256" key="4">
    <source>
        <dbReference type="ARBA" id="ARBA00022801"/>
    </source>
</evidence>
<dbReference type="PANTHER" id="PTHR22600">
    <property type="entry name" value="BETA-HEXOSAMINIDASE"/>
    <property type="match status" value="1"/>
</dbReference>
<evidence type="ECO:0000256" key="5">
    <source>
        <dbReference type="ARBA" id="ARBA00023295"/>
    </source>
</evidence>
<dbReference type="InterPro" id="IPR059177">
    <property type="entry name" value="GH29D-like_dom"/>
</dbReference>
<dbReference type="Pfam" id="PF02838">
    <property type="entry name" value="Glyco_hydro_20b"/>
    <property type="match status" value="1"/>
</dbReference>
<dbReference type="PANTHER" id="PTHR22600:SF57">
    <property type="entry name" value="BETA-N-ACETYLHEXOSAMINIDASE"/>
    <property type="match status" value="1"/>
</dbReference>
<feature type="compositionally biased region" description="Pro residues" evidence="8">
    <location>
        <begin position="48"/>
        <end position="67"/>
    </location>
</feature>
<feature type="domain" description="Beta-hexosaminidase bacterial type N-terminal" evidence="10">
    <location>
        <begin position="80"/>
        <end position="209"/>
    </location>
</feature>
<evidence type="ECO:0000256" key="2">
    <source>
        <dbReference type="ARBA" id="ARBA00006285"/>
    </source>
</evidence>
<evidence type="ECO:0000256" key="3">
    <source>
        <dbReference type="ARBA" id="ARBA00012663"/>
    </source>
</evidence>
<evidence type="ECO:0000256" key="1">
    <source>
        <dbReference type="ARBA" id="ARBA00001231"/>
    </source>
</evidence>
<evidence type="ECO:0000259" key="11">
    <source>
        <dbReference type="Pfam" id="PF13290"/>
    </source>
</evidence>
<evidence type="ECO:0000259" key="9">
    <source>
        <dbReference type="Pfam" id="PF00728"/>
    </source>
</evidence>
<dbReference type="InterPro" id="IPR025705">
    <property type="entry name" value="Beta_hexosaminidase_sua/sub"/>
</dbReference>
<protein>
    <recommendedName>
        <fullName evidence="3">beta-N-acetylhexosaminidase</fullName>
        <ecNumber evidence="3">3.2.1.52</ecNumber>
    </recommendedName>
    <alternativeName>
        <fullName evidence="6">Beta-N-acetylhexosaminidase</fullName>
    </alternativeName>
    <alternativeName>
        <fullName evidence="7">N-acetyl-beta-glucosaminidase</fullName>
    </alternativeName>
</protein>
<dbReference type="InterPro" id="IPR015883">
    <property type="entry name" value="Glyco_hydro_20_cat"/>
</dbReference>
<dbReference type="Pfam" id="PF00728">
    <property type="entry name" value="Glyco_hydro_20"/>
    <property type="match status" value="1"/>
</dbReference>
<evidence type="ECO:0000313" key="13">
    <source>
        <dbReference type="Proteomes" id="UP001260534"/>
    </source>
</evidence>
<dbReference type="SUPFAM" id="SSF51445">
    <property type="entry name" value="(Trans)glycosidases"/>
    <property type="match status" value="1"/>
</dbReference>